<reference evidence="6 7" key="1">
    <citation type="journal article" date="2018" name="Environ. Microbiol.">
        <title>Novel energy conservation strategies and behaviour of Pelotomaculum schinkii driving syntrophic propionate catabolism.</title>
        <authorList>
            <person name="Hidalgo-Ahumada C.A.P."/>
            <person name="Nobu M.K."/>
            <person name="Narihiro T."/>
            <person name="Tamaki H."/>
            <person name="Liu W.T."/>
            <person name="Kamagata Y."/>
            <person name="Stams A.J.M."/>
            <person name="Imachi H."/>
            <person name="Sousa D.Z."/>
        </authorList>
    </citation>
    <scope>NUCLEOTIDE SEQUENCE [LARGE SCALE GENOMIC DNA]</scope>
    <source>
        <strain evidence="6 7">MGP</strain>
    </source>
</reference>
<keyword evidence="7" id="KW-1185">Reference proteome</keyword>
<dbReference type="AlphaFoldDB" id="A0A4Y7RMZ6"/>
<dbReference type="Pfam" id="PF17384">
    <property type="entry name" value="DUF150_C"/>
    <property type="match status" value="1"/>
</dbReference>
<dbReference type="InterPro" id="IPR028998">
    <property type="entry name" value="RimP_C"/>
</dbReference>
<sequence>MTKMRVVEIVEKLVSPCISESGMELVDVEFVKEGGNWYLRVFLDKPGGIGIEDCRLISEKIDKLLDEKDPIPQSYFLEVSSPGMERPLKKLSDFERFKGSLAVIGTYAAVEGKKNITGRITSVQGDSITFDVAGTEMTIPYKQVASARLKAEF</sequence>
<dbReference type="GO" id="GO:0000028">
    <property type="term" value="P:ribosomal small subunit assembly"/>
    <property type="evidence" value="ECO:0007669"/>
    <property type="project" value="TreeGrafter"/>
</dbReference>
<dbReference type="InterPro" id="IPR028989">
    <property type="entry name" value="RimP_N"/>
</dbReference>
<dbReference type="GO" id="GO:0006412">
    <property type="term" value="P:translation"/>
    <property type="evidence" value="ECO:0007669"/>
    <property type="project" value="TreeGrafter"/>
</dbReference>
<keyword evidence="1 3" id="KW-0963">Cytoplasm</keyword>
<feature type="domain" description="Ribosome maturation factor RimP N-terminal" evidence="4">
    <location>
        <begin position="13"/>
        <end position="85"/>
    </location>
</feature>
<dbReference type="CDD" id="cd01734">
    <property type="entry name" value="YlxS_C"/>
    <property type="match status" value="1"/>
</dbReference>
<dbReference type="NCBIfam" id="NF000928">
    <property type="entry name" value="PRK00092.1-2"/>
    <property type="match status" value="1"/>
</dbReference>
<dbReference type="PANTHER" id="PTHR33867:SF1">
    <property type="entry name" value="RIBOSOME MATURATION FACTOR RIMP"/>
    <property type="match status" value="1"/>
</dbReference>
<comment type="subcellular location">
    <subcellularLocation>
        <location evidence="3">Cytoplasm</location>
    </subcellularLocation>
</comment>
<dbReference type="GO" id="GO:0005829">
    <property type="term" value="C:cytosol"/>
    <property type="evidence" value="ECO:0007669"/>
    <property type="project" value="TreeGrafter"/>
</dbReference>
<dbReference type="InterPro" id="IPR035956">
    <property type="entry name" value="RimP_N_sf"/>
</dbReference>
<gene>
    <name evidence="3 6" type="primary">rimP</name>
    <name evidence="6" type="ORF">Pmgp_02581</name>
</gene>
<dbReference type="FunFam" id="3.30.300.70:FF:000001">
    <property type="entry name" value="Ribosome maturation factor RimP"/>
    <property type="match status" value="1"/>
</dbReference>
<comment type="caution">
    <text evidence="6">The sequence shown here is derived from an EMBL/GenBank/DDBJ whole genome shotgun (WGS) entry which is preliminary data.</text>
</comment>
<dbReference type="Pfam" id="PF02576">
    <property type="entry name" value="RimP_N"/>
    <property type="match status" value="1"/>
</dbReference>
<comment type="function">
    <text evidence="3">Required for maturation of 30S ribosomal subunits.</text>
</comment>
<protein>
    <recommendedName>
        <fullName evidence="3">Ribosome maturation factor RimP</fullName>
    </recommendedName>
</protein>
<keyword evidence="2 3" id="KW-0690">Ribosome biogenesis</keyword>
<dbReference type="PANTHER" id="PTHR33867">
    <property type="entry name" value="RIBOSOME MATURATION FACTOR RIMP"/>
    <property type="match status" value="1"/>
</dbReference>
<feature type="domain" description="Ribosome maturation factor RimP C-terminal" evidence="5">
    <location>
        <begin position="88"/>
        <end position="153"/>
    </location>
</feature>
<evidence type="ECO:0000256" key="3">
    <source>
        <dbReference type="HAMAP-Rule" id="MF_01077"/>
    </source>
</evidence>
<evidence type="ECO:0000313" key="6">
    <source>
        <dbReference type="EMBL" id="TEB10176.1"/>
    </source>
</evidence>
<organism evidence="6 7">
    <name type="scientific">Pelotomaculum propionicicum</name>
    <dbReference type="NCBI Taxonomy" id="258475"/>
    <lineage>
        <taxon>Bacteria</taxon>
        <taxon>Bacillati</taxon>
        <taxon>Bacillota</taxon>
        <taxon>Clostridia</taxon>
        <taxon>Eubacteriales</taxon>
        <taxon>Desulfotomaculaceae</taxon>
        <taxon>Pelotomaculum</taxon>
    </lineage>
</organism>
<dbReference type="EMBL" id="QFFZ01000031">
    <property type="protein sequence ID" value="TEB10176.1"/>
    <property type="molecule type" value="Genomic_DNA"/>
</dbReference>
<proteinExistence type="inferred from homology"/>
<evidence type="ECO:0000259" key="4">
    <source>
        <dbReference type="Pfam" id="PF02576"/>
    </source>
</evidence>
<evidence type="ECO:0000256" key="1">
    <source>
        <dbReference type="ARBA" id="ARBA00022490"/>
    </source>
</evidence>
<dbReference type="InterPro" id="IPR003728">
    <property type="entry name" value="Ribosome_maturation_RimP"/>
</dbReference>
<evidence type="ECO:0000259" key="5">
    <source>
        <dbReference type="Pfam" id="PF17384"/>
    </source>
</evidence>
<name>A0A4Y7RMZ6_9FIRM</name>
<evidence type="ECO:0000313" key="7">
    <source>
        <dbReference type="Proteomes" id="UP000297597"/>
    </source>
</evidence>
<comment type="similarity">
    <text evidence="3">Belongs to the RimP family.</text>
</comment>
<dbReference type="HAMAP" id="MF_01077">
    <property type="entry name" value="RimP"/>
    <property type="match status" value="1"/>
</dbReference>
<dbReference type="SUPFAM" id="SSF75420">
    <property type="entry name" value="YhbC-like, N-terminal domain"/>
    <property type="match status" value="1"/>
</dbReference>
<dbReference type="InterPro" id="IPR036847">
    <property type="entry name" value="RimP_C_sf"/>
</dbReference>
<evidence type="ECO:0000256" key="2">
    <source>
        <dbReference type="ARBA" id="ARBA00022517"/>
    </source>
</evidence>
<dbReference type="Proteomes" id="UP000297597">
    <property type="component" value="Unassembled WGS sequence"/>
</dbReference>
<dbReference type="Gene3D" id="2.30.30.180">
    <property type="entry name" value="Ribosome maturation factor RimP, C-terminal domain"/>
    <property type="match status" value="1"/>
</dbReference>
<dbReference type="SUPFAM" id="SSF74942">
    <property type="entry name" value="YhbC-like, C-terminal domain"/>
    <property type="match status" value="1"/>
</dbReference>
<accession>A0A4Y7RMZ6</accession>
<dbReference type="Gene3D" id="3.30.300.70">
    <property type="entry name" value="RimP-like superfamily, N-terminal"/>
    <property type="match status" value="1"/>
</dbReference>